<dbReference type="KEGG" id="sic:SiL_2366"/>
<evidence type="ECO:0000313" key="2">
    <source>
        <dbReference type="Proteomes" id="UP000013006"/>
    </source>
</evidence>
<dbReference type="HOGENOM" id="CLU_2857272_0_0_2"/>
<accession>M9UCD5</accession>
<gene>
    <name evidence="1" type="ORF">SiL_2366</name>
</gene>
<protein>
    <submittedName>
        <fullName evidence="1">Uncharacterized protein</fullName>
    </submittedName>
</protein>
<dbReference type="Proteomes" id="UP000013006">
    <property type="component" value="Chromosome"/>
</dbReference>
<name>M9UCD5_SACIS</name>
<sequence>MKPIMYKIIVASLLIIFSGTLMNKNLDSMRICKDYPLGITRRKVSRYHLQTNNKDVDLYSLPHY</sequence>
<organism>
    <name type="scientific">Saccharolobus islandicus LAL14/1</name>
    <dbReference type="NCBI Taxonomy" id="1241935"/>
    <lineage>
        <taxon>Archaea</taxon>
        <taxon>Thermoproteota</taxon>
        <taxon>Thermoprotei</taxon>
        <taxon>Sulfolobales</taxon>
        <taxon>Sulfolobaceae</taxon>
        <taxon>Saccharolobus</taxon>
    </lineage>
</organism>
<dbReference type="AlphaFoldDB" id="M9UCD5"/>
<dbReference type="EMBL" id="CP003928">
    <property type="protein sequence ID" value="AGJ63802.1"/>
    <property type="molecule type" value="Genomic_DNA"/>
</dbReference>
<proteinExistence type="predicted"/>
<evidence type="ECO:0000313" key="1">
    <source>
        <dbReference type="EMBL" id="AGJ63802.1"/>
    </source>
</evidence>
<reference evidence="1 2" key="1">
    <citation type="journal article" date="2013" name="Open Biol.">
        <title>Genomics and genetics of Sulfolobus islandicus LAL14/1, a model hyperthermophilic archaeon.</title>
        <authorList>
            <person name="Jaubert C."/>
            <person name="Danioux C."/>
            <person name="Oberto J."/>
            <person name="Cortez D."/>
            <person name="Bize A."/>
            <person name="Krupovic M."/>
            <person name="She Q."/>
            <person name="Forterre P."/>
            <person name="Prangishvili D."/>
            <person name="Sezonov G."/>
        </authorList>
    </citation>
    <scope>NUCLEOTIDE SEQUENCE [LARGE SCALE GENOMIC DNA]</scope>
    <source>
        <strain evidence="1">LAL14/1</strain>
    </source>
</reference>